<comment type="caution">
    <text evidence="3">The sequence shown here is derived from an EMBL/GenBank/DDBJ whole genome shotgun (WGS) entry which is preliminary data.</text>
</comment>
<evidence type="ECO:0000313" key="4">
    <source>
        <dbReference type="Proteomes" id="UP000282837"/>
    </source>
</evidence>
<dbReference type="RefSeq" id="WP_127707874.1">
    <property type="nucleotide sequence ID" value="NZ_SACO01000004.1"/>
</dbReference>
<dbReference type="Gene3D" id="1.10.357.10">
    <property type="entry name" value="Tetracycline Repressor, domain 2"/>
    <property type="match status" value="1"/>
</dbReference>
<proteinExistence type="predicted"/>
<evidence type="ECO:0000259" key="2">
    <source>
        <dbReference type="Pfam" id="PF17940"/>
    </source>
</evidence>
<evidence type="ECO:0000256" key="1">
    <source>
        <dbReference type="SAM" id="MobiDB-lite"/>
    </source>
</evidence>
<organism evidence="3 4">
    <name type="scientific">Novosphingobium umbonatum</name>
    <dbReference type="NCBI Taxonomy" id="1908524"/>
    <lineage>
        <taxon>Bacteria</taxon>
        <taxon>Pseudomonadati</taxon>
        <taxon>Pseudomonadota</taxon>
        <taxon>Alphaproteobacteria</taxon>
        <taxon>Sphingomonadales</taxon>
        <taxon>Sphingomonadaceae</taxon>
        <taxon>Novosphingobium</taxon>
    </lineage>
</organism>
<dbReference type="InterPro" id="IPR041583">
    <property type="entry name" value="TetR_C_31"/>
</dbReference>
<reference evidence="3 4" key="1">
    <citation type="submission" date="2019-01" db="EMBL/GenBank/DDBJ databases">
        <authorList>
            <person name="Chen W.-M."/>
        </authorList>
    </citation>
    <scope>NUCLEOTIDE SEQUENCE [LARGE SCALE GENOMIC DNA]</scope>
    <source>
        <strain evidence="3 4">FSY-9</strain>
    </source>
</reference>
<dbReference type="Proteomes" id="UP000282837">
    <property type="component" value="Unassembled WGS sequence"/>
</dbReference>
<evidence type="ECO:0000313" key="3">
    <source>
        <dbReference type="EMBL" id="RVU05843.1"/>
    </source>
</evidence>
<sequence length="214" mass="23926">MDALPEAAPREQTGPTKGNRRDELARGALEVLGLYGSRGFTHRALDRHLGLPEGTTSAYYRRREDLVAMAIRHVFLQDARQLDDIVSRIESLCGGKATRDVVAQCCLDLWHYVAAQSQGTLVLARYECFIMARRDPELMALVENVMLARQTRWEPIMAQMGAKDPAAAARYIGLVLRSVFFSEIFFPSALRTSQAEIDFGFFSRLVETAIAEGD</sequence>
<dbReference type="Pfam" id="PF17940">
    <property type="entry name" value="TetR_C_31"/>
    <property type="match status" value="1"/>
</dbReference>
<dbReference type="EMBL" id="SACO01000004">
    <property type="protein sequence ID" value="RVU05843.1"/>
    <property type="molecule type" value="Genomic_DNA"/>
</dbReference>
<dbReference type="SUPFAM" id="SSF46689">
    <property type="entry name" value="Homeodomain-like"/>
    <property type="match status" value="1"/>
</dbReference>
<keyword evidence="4" id="KW-1185">Reference proteome</keyword>
<dbReference type="AlphaFoldDB" id="A0A3S2V7U4"/>
<feature type="domain" description="Tetracyclin repressor-like C-terminal group 31" evidence="2">
    <location>
        <begin position="98"/>
        <end position="187"/>
    </location>
</feature>
<name>A0A3S2V7U4_9SPHN</name>
<dbReference type="InterPro" id="IPR009057">
    <property type="entry name" value="Homeodomain-like_sf"/>
</dbReference>
<protein>
    <recommendedName>
        <fullName evidence="2">Tetracyclin repressor-like C-terminal group 31 domain-containing protein</fullName>
    </recommendedName>
</protein>
<feature type="region of interest" description="Disordered" evidence="1">
    <location>
        <begin position="1"/>
        <end position="22"/>
    </location>
</feature>
<accession>A0A3S2V7U4</accession>
<gene>
    <name evidence="3" type="ORF">EOE18_07655</name>
</gene>
<dbReference type="OrthoDB" id="7506349at2"/>